<evidence type="ECO:0000313" key="4">
    <source>
        <dbReference type="EMBL" id="SFC97270.1"/>
    </source>
</evidence>
<sequence>MKIMICEDNIVIAMSIEMLLEDSGFESAGIVTTRTACLQECDANRPDMVLVDLDLADGPTGVALVRDLHARGIPSIIVSGQTSVIDLSGSPAVAVLEKPFHDAALIALLEQSLPA</sequence>
<evidence type="ECO:0000256" key="1">
    <source>
        <dbReference type="ARBA" id="ARBA00022553"/>
    </source>
</evidence>
<dbReference type="GO" id="GO:0000160">
    <property type="term" value="P:phosphorelay signal transduction system"/>
    <property type="evidence" value="ECO:0007669"/>
    <property type="project" value="InterPro"/>
</dbReference>
<dbReference type="InterPro" id="IPR001789">
    <property type="entry name" value="Sig_transdc_resp-reg_receiver"/>
</dbReference>
<evidence type="ECO:0000256" key="2">
    <source>
        <dbReference type="PROSITE-ProRule" id="PRU00169"/>
    </source>
</evidence>
<dbReference type="PROSITE" id="PS50110">
    <property type="entry name" value="RESPONSE_REGULATORY"/>
    <property type="match status" value="1"/>
</dbReference>
<evidence type="ECO:0000259" key="3">
    <source>
        <dbReference type="PROSITE" id="PS50110"/>
    </source>
</evidence>
<dbReference type="SUPFAM" id="SSF52172">
    <property type="entry name" value="CheY-like"/>
    <property type="match status" value="1"/>
</dbReference>
<keyword evidence="1 2" id="KW-0597">Phosphoprotein</keyword>
<dbReference type="InterPro" id="IPR011006">
    <property type="entry name" value="CheY-like_superfamily"/>
</dbReference>
<reference evidence="4 5" key="1">
    <citation type="submission" date="2016-10" db="EMBL/GenBank/DDBJ databases">
        <authorList>
            <person name="de Groot N.N."/>
        </authorList>
    </citation>
    <scope>NUCLEOTIDE SEQUENCE [LARGE SCALE GENOMIC DNA]</scope>
    <source>
        <strain evidence="4 5">DSM 19548</strain>
    </source>
</reference>
<dbReference type="Gene3D" id="3.40.50.2300">
    <property type="match status" value="1"/>
</dbReference>
<gene>
    <name evidence="4" type="ORF">SAMN04488094_11286</name>
</gene>
<dbReference type="RefSeq" id="WP_093362001.1">
    <property type="nucleotide sequence ID" value="NZ_FOLG01000012.1"/>
</dbReference>
<dbReference type="SMART" id="SM00448">
    <property type="entry name" value="REC"/>
    <property type="match status" value="1"/>
</dbReference>
<dbReference type="InterPro" id="IPR050595">
    <property type="entry name" value="Bact_response_regulator"/>
</dbReference>
<feature type="modified residue" description="4-aspartylphosphate" evidence="2">
    <location>
        <position position="52"/>
    </location>
</feature>
<dbReference type="PANTHER" id="PTHR44591">
    <property type="entry name" value="STRESS RESPONSE REGULATOR PROTEIN 1"/>
    <property type="match status" value="1"/>
</dbReference>
<organism evidence="4 5">
    <name type="scientific">Tropicimonas isoalkanivorans</name>
    <dbReference type="NCBI Taxonomy" id="441112"/>
    <lineage>
        <taxon>Bacteria</taxon>
        <taxon>Pseudomonadati</taxon>
        <taxon>Pseudomonadota</taxon>
        <taxon>Alphaproteobacteria</taxon>
        <taxon>Rhodobacterales</taxon>
        <taxon>Roseobacteraceae</taxon>
        <taxon>Tropicimonas</taxon>
    </lineage>
</organism>
<protein>
    <submittedName>
        <fullName evidence="4">Response regulator receiver domain-containing protein</fullName>
    </submittedName>
</protein>
<dbReference type="AlphaFoldDB" id="A0A1I1NU50"/>
<dbReference type="OrthoDB" id="582170at2"/>
<proteinExistence type="predicted"/>
<dbReference type="PANTHER" id="PTHR44591:SF3">
    <property type="entry name" value="RESPONSE REGULATORY DOMAIN-CONTAINING PROTEIN"/>
    <property type="match status" value="1"/>
</dbReference>
<evidence type="ECO:0000313" key="5">
    <source>
        <dbReference type="Proteomes" id="UP000198728"/>
    </source>
</evidence>
<dbReference type="EMBL" id="FOLG01000012">
    <property type="protein sequence ID" value="SFC97270.1"/>
    <property type="molecule type" value="Genomic_DNA"/>
</dbReference>
<feature type="domain" description="Response regulatory" evidence="3">
    <location>
        <begin position="2"/>
        <end position="113"/>
    </location>
</feature>
<accession>A0A1I1NU50</accession>
<dbReference type="Proteomes" id="UP000198728">
    <property type="component" value="Unassembled WGS sequence"/>
</dbReference>
<name>A0A1I1NU50_9RHOB</name>
<dbReference type="Pfam" id="PF00072">
    <property type="entry name" value="Response_reg"/>
    <property type="match status" value="1"/>
</dbReference>
<keyword evidence="5" id="KW-1185">Reference proteome</keyword>
<dbReference type="STRING" id="441112.SAMN04488094_11286"/>